<evidence type="ECO:0000313" key="6">
    <source>
        <dbReference type="Proteomes" id="UP000075806"/>
    </source>
</evidence>
<feature type="domain" description="HTH araC/xylS-type" evidence="4">
    <location>
        <begin position="238"/>
        <end position="335"/>
    </location>
</feature>
<dbReference type="PANTHER" id="PTHR43280">
    <property type="entry name" value="ARAC-FAMILY TRANSCRIPTIONAL REGULATOR"/>
    <property type="match status" value="1"/>
</dbReference>
<comment type="caution">
    <text evidence="5">The sequence shown here is derived from an EMBL/GenBank/DDBJ whole genome shotgun (WGS) entry which is preliminary data.</text>
</comment>
<dbReference type="Pfam" id="PF12833">
    <property type="entry name" value="HTH_18"/>
    <property type="match status" value="1"/>
</dbReference>
<dbReference type="PRINTS" id="PR00032">
    <property type="entry name" value="HTHARAC"/>
</dbReference>
<dbReference type="SMART" id="SM00342">
    <property type="entry name" value="HTH_ARAC"/>
    <property type="match status" value="1"/>
</dbReference>
<gene>
    <name evidence="5" type="ORF">AZF04_07875</name>
</gene>
<evidence type="ECO:0000313" key="5">
    <source>
        <dbReference type="EMBL" id="KYG29431.1"/>
    </source>
</evidence>
<name>A0A161PJG7_9BACI</name>
<dbReference type="GO" id="GO:0003700">
    <property type="term" value="F:DNA-binding transcription factor activity"/>
    <property type="evidence" value="ECO:0007669"/>
    <property type="project" value="InterPro"/>
</dbReference>
<dbReference type="SUPFAM" id="SSF51182">
    <property type="entry name" value="RmlC-like cupins"/>
    <property type="match status" value="1"/>
</dbReference>
<dbReference type="Proteomes" id="UP000075806">
    <property type="component" value="Unassembled WGS sequence"/>
</dbReference>
<keyword evidence="6" id="KW-1185">Reference proteome</keyword>
<keyword evidence="3" id="KW-0804">Transcription</keyword>
<proteinExistence type="predicted"/>
<sequence>MNIEELKRRLFTMSNSEWMYKKNPDYINPIYGQFDKTEVEGQEVVNFSFDKEKKPPFVNSPYLHEPKLEIVKHSRYSNIPIHVHDYIEMNYVYSGSCVAVIQNKRVPLKMGDVCILDTGVPHTIKEVHDDDIVINFLMNKRYFTTSMLSQLSSNDIMSDFILQAMAKDRKHNRYLLFRSLQMDKLKTLVEYLLCEFYDPSVSANEIINAYVIIIFSELLTNYRNEDGLQAYQGKNQVMEILKYIEEQYKVCSLESVAKYFSFHPNYLSRLIKQKTGKSFKKIVQEQRLNQAEYLIKHSDKSIAEIMTEVGYQNHGFFNNMFKEKYGVNPKEYRRTKMLLH</sequence>
<dbReference type="STRING" id="519424.AZF04_07875"/>
<evidence type="ECO:0000256" key="3">
    <source>
        <dbReference type="ARBA" id="ARBA00023163"/>
    </source>
</evidence>
<evidence type="ECO:0000256" key="1">
    <source>
        <dbReference type="ARBA" id="ARBA00023015"/>
    </source>
</evidence>
<keyword evidence="2" id="KW-0238">DNA-binding</keyword>
<dbReference type="InterPro" id="IPR014710">
    <property type="entry name" value="RmlC-like_jellyroll"/>
</dbReference>
<dbReference type="InterPro" id="IPR020449">
    <property type="entry name" value="Tscrpt_reg_AraC-type_HTH"/>
</dbReference>
<dbReference type="EMBL" id="LTAO01000023">
    <property type="protein sequence ID" value="KYG29431.1"/>
    <property type="molecule type" value="Genomic_DNA"/>
</dbReference>
<dbReference type="AlphaFoldDB" id="A0A161PJG7"/>
<protein>
    <recommendedName>
        <fullName evidence="4">HTH araC/xylS-type domain-containing protein</fullName>
    </recommendedName>
</protein>
<dbReference type="Gene3D" id="2.60.120.10">
    <property type="entry name" value="Jelly Rolls"/>
    <property type="match status" value="1"/>
</dbReference>
<evidence type="ECO:0000256" key="2">
    <source>
        <dbReference type="ARBA" id="ARBA00023125"/>
    </source>
</evidence>
<dbReference type="Gene3D" id="1.10.10.60">
    <property type="entry name" value="Homeodomain-like"/>
    <property type="match status" value="2"/>
</dbReference>
<dbReference type="RefSeq" id="WP_045478444.1">
    <property type="nucleotide sequence ID" value="NZ_LTAO01000023.1"/>
</dbReference>
<dbReference type="InterPro" id="IPR011051">
    <property type="entry name" value="RmlC_Cupin_sf"/>
</dbReference>
<dbReference type="GO" id="GO:0043565">
    <property type="term" value="F:sequence-specific DNA binding"/>
    <property type="evidence" value="ECO:0007669"/>
    <property type="project" value="InterPro"/>
</dbReference>
<dbReference type="SUPFAM" id="SSF46689">
    <property type="entry name" value="Homeodomain-like"/>
    <property type="match status" value="1"/>
</dbReference>
<dbReference type="OrthoDB" id="9816335at2"/>
<accession>A0A161PJG7</accession>
<dbReference type="InterPro" id="IPR018060">
    <property type="entry name" value="HTH_AraC"/>
</dbReference>
<dbReference type="Pfam" id="PF07883">
    <property type="entry name" value="Cupin_2"/>
    <property type="match status" value="1"/>
</dbReference>
<evidence type="ECO:0000259" key="4">
    <source>
        <dbReference type="PROSITE" id="PS01124"/>
    </source>
</evidence>
<reference evidence="5" key="1">
    <citation type="submission" date="2016-02" db="EMBL/GenBank/DDBJ databases">
        <title>Genome sequence of Bacillus trypoxylicola KCTC 13244(T).</title>
        <authorList>
            <person name="Jeong H."/>
            <person name="Park S.-H."/>
            <person name="Choi S.-K."/>
        </authorList>
    </citation>
    <scope>NUCLEOTIDE SEQUENCE [LARGE SCALE GENOMIC DNA]</scope>
    <source>
        <strain evidence="5">KCTC 13244</strain>
    </source>
</reference>
<organism evidence="5 6">
    <name type="scientific">Alkalihalobacillus trypoxylicola</name>
    <dbReference type="NCBI Taxonomy" id="519424"/>
    <lineage>
        <taxon>Bacteria</taxon>
        <taxon>Bacillati</taxon>
        <taxon>Bacillota</taxon>
        <taxon>Bacilli</taxon>
        <taxon>Bacillales</taxon>
        <taxon>Bacillaceae</taxon>
        <taxon>Alkalihalobacillus</taxon>
    </lineage>
</organism>
<dbReference type="PANTHER" id="PTHR43280:SF28">
    <property type="entry name" value="HTH-TYPE TRANSCRIPTIONAL ACTIVATOR RHAS"/>
    <property type="match status" value="1"/>
</dbReference>
<dbReference type="InterPro" id="IPR009057">
    <property type="entry name" value="Homeodomain-like_sf"/>
</dbReference>
<keyword evidence="1" id="KW-0805">Transcription regulation</keyword>
<dbReference type="PROSITE" id="PS01124">
    <property type="entry name" value="HTH_ARAC_FAMILY_2"/>
    <property type="match status" value="1"/>
</dbReference>
<dbReference type="InterPro" id="IPR013096">
    <property type="entry name" value="Cupin_2"/>
</dbReference>